<name>A0A1I7DG29_9BACT</name>
<gene>
    <name evidence="2" type="ORF">SAMN04489724_4031</name>
</gene>
<feature type="region of interest" description="Disordered" evidence="1">
    <location>
        <begin position="45"/>
        <end position="64"/>
    </location>
</feature>
<proteinExistence type="predicted"/>
<evidence type="ECO:0000313" key="2">
    <source>
        <dbReference type="EMBL" id="SFU10673.1"/>
    </source>
</evidence>
<sequence>MGASFGAHFLFLKVSHKSIIPQRRRGAIILLKNMDIRNDASNQYFSAQPAGRPMTEDSRIGGTG</sequence>
<accession>A0A1I7DG29</accession>
<protein>
    <submittedName>
        <fullName evidence="2">Uncharacterized protein</fullName>
    </submittedName>
</protein>
<reference evidence="3" key="1">
    <citation type="submission" date="2016-10" db="EMBL/GenBank/DDBJ databases">
        <authorList>
            <person name="Varghese N."/>
            <person name="Submissions S."/>
        </authorList>
    </citation>
    <scope>NUCLEOTIDE SEQUENCE [LARGE SCALE GENOMIC DNA]</scope>
    <source>
        <strain evidence="3">DSM 23445</strain>
    </source>
</reference>
<organism evidence="2 3">
    <name type="scientific">Algoriphagus locisalis</name>
    <dbReference type="NCBI Taxonomy" id="305507"/>
    <lineage>
        <taxon>Bacteria</taxon>
        <taxon>Pseudomonadati</taxon>
        <taxon>Bacteroidota</taxon>
        <taxon>Cytophagia</taxon>
        <taxon>Cytophagales</taxon>
        <taxon>Cyclobacteriaceae</taxon>
        <taxon>Algoriphagus</taxon>
    </lineage>
</organism>
<evidence type="ECO:0000313" key="3">
    <source>
        <dbReference type="Proteomes" id="UP000199673"/>
    </source>
</evidence>
<dbReference type="STRING" id="305507.SAMN04489724_4031"/>
<dbReference type="Proteomes" id="UP000199673">
    <property type="component" value="Unassembled WGS sequence"/>
</dbReference>
<keyword evidence="3" id="KW-1185">Reference proteome</keyword>
<dbReference type="AlphaFoldDB" id="A0A1I7DG29"/>
<evidence type="ECO:0000256" key="1">
    <source>
        <dbReference type="SAM" id="MobiDB-lite"/>
    </source>
</evidence>
<dbReference type="EMBL" id="FPBF01000006">
    <property type="protein sequence ID" value="SFU10673.1"/>
    <property type="molecule type" value="Genomic_DNA"/>
</dbReference>
<feature type="compositionally biased region" description="Basic and acidic residues" evidence="1">
    <location>
        <begin position="54"/>
        <end position="64"/>
    </location>
</feature>